<organism evidence="2 3">
    <name type="scientific">Mythimna separata</name>
    <name type="common">Oriental armyworm</name>
    <name type="synonym">Pseudaletia separata</name>
    <dbReference type="NCBI Taxonomy" id="271217"/>
    <lineage>
        <taxon>Eukaryota</taxon>
        <taxon>Metazoa</taxon>
        <taxon>Ecdysozoa</taxon>
        <taxon>Arthropoda</taxon>
        <taxon>Hexapoda</taxon>
        <taxon>Insecta</taxon>
        <taxon>Pterygota</taxon>
        <taxon>Neoptera</taxon>
        <taxon>Endopterygota</taxon>
        <taxon>Lepidoptera</taxon>
        <taxon>Glossata</taxon>
        <taxon>Ditrysia</taxon>
        <taxon>Noctuoidea</taxon>
        <taxon>Noctuidae</taxon>
        <taxon>Noctuinae</taxon>
        <taxon>Hadenini</taxon>
        <taxon>Mythimna</taxon>
    </lineage>
</organism>
<accession>A0AAD7Z2X8</accession>
<feature type="compositionally biased region" description="Polar residues" evidence="1">
    <location>
        <begin position="1"/>
        <end position="16"/>
    </location>
</feature>
<dbReference type="EMBL" id="JARGEI010000002">
    <property type="protein sequence ID" value="KAJ8735202.1"/>
    <property type="molecule type" value="Genomic_DNA"/>
</dbReference>
<sequence>MMAETSSDGASTVLRQTTSSSTSNLNSNRSDNHFVIAQCRRNDDQNANDQRETSEETETEERVLVAYCRSGRLGAAYYTLRTGELFILEEIVDRPPEYQMFASLFRQVEPICVLLDGKNQGAFVQTVRKTVFDSDANDEGRCKLVFLSAKDYSFEACKRRIFNLSLPTEPQNASEEERSLYLRTVLDFSQTQSVHALGALLRYLDLNWANLNMDLHAKPQFLSLRIISL</sequence>
<reference evidence="2" key="1">
    <citation type="submission" date="2023-03" db="EMBL/GenBank/DDBJ databases">
        <title>Chromosome-level genomes of two armyworms, Mythimna separata and Mythimna loreyi, provide insights into the biosynthesis and reception of sex pheromones.</title>
        <authorList>
            <person name="Zhao H."/>
        </authorList>
    </citation>
    <scope>NUCLEOTIDE SEQUENCE</scope>
    <source>
        <strain evidence="2">BeijingLab</strain>
        <tissue evidence="2">Pupa</tissue>
    </source>
</reference>
<keyword evidence="3" id="KW-1185">Reference proteome</keyword>
<name>A0AAD7Z2X8_MYTSE</name>
<dbReference type="AlphaFoldDB" id="A0AAD7Z2X8"/>
<feature type="compositionally biased region" description="Low complexity" evidence="1">
    <location>
        <begin position="17"/>
        <end position="29"/>
    </location>
</feature>
<evidence type="ECO:0000256" key="1">
    <source>
        <dbReference type="SAM" id="MobiDB-lite"/>
    </source>
</evidence>
<feature type="compositionally biased region" description="Basic and acidic residues" evidence="1">
    <location>
        <begin position="40"/>
        <end position="54"/>
    </location>
</feature>
<gene>
    <name evidence="2" type="ORF">PYW07_006822</name>
</gene>
<comment type="caution">
    <text evidence="2">The sequence shown here is derived from an EMBL/GenBank/DDBJ whole genome shotgun (WGS) entry which is preliminary data.</text>
</comment>
<dbReference type="Proteomes" id="UP001231518">
    <property type="component" value="Chromosome 2"/>
</dbReference>
<evidence type="ECO:0000313" key="3">
    <source>
        <dbReference type="Proteomes" id="UP001231518"/>
    </source>
</evidence>
<proteinExistence type="predicted"/>
<protein>
    <submittedName>
        <fullName evidence="2">Uncharacterized protein</fullName>
    </submittedName>
</protein>
<feature type="region of interest" description="Disordered" evidence="1">
    <location>
        <begin position="1"/>
        <end position="59"/>
    </location>
</feature>
<evidence type="ECO:0000313" key="2">
    <source>
        <dbReference type="EMBL" id="KAJ8735202.1"/>
    </source>
</evidence>